<dbReference type="CDD" id="cd02811">
    <property type="entry name" value="IDI-2_FMN"/>
    <property type="match status" value="1"/>
</dbReference>
<reference evidence="14" key="1">
    <citation type="submission" date="2019-11" db="EMBL/GenBank/DDBJ databases">
        <title>Genome sequence of Heliorestis convoluta strain HH, an alkaliphilic and minimalistic phototrophic bacterium from a soda lake in Egypt.</title>
        <authorList>
            <person name="Dewey E.D."/>
            <person name="Stokes L.M."/>
            <person name="Burchell B.M."/>
            <person name="Shaffer K.N."/>
            <person name="Huntington A.M."/>
            <person name="Baker J.M."/>
            <person name="Nadendla S."/>
            <person name="Giglio M.G."/>
            <person name="Touchman J.W."/>
            <person name="Blankenship R.E."/>
            <person name="Madigan M.T."/>
            <person name="Sattley W.M."/>
        </authorList>
    </citation>
    <scope>NUCLEOTIDE SEQUENCE [LARGE SCALE GENOMIC DNA]</scope>
    <source>
        <strain evidence="14">HH</strain>
    </source>
</reference>
<dbReference type="Pfam" id="PF01070">
    <property type="entry name" value="FMN_dh"/>
    <property type="match status" value="1"/>
</dbReference>
<comment type="caution">
    <text evidence="11">Lacks conserved residue(s) required for the propagation of feature annotation.</text>
</comment>
<feature type="binding site" evidence="11">
    <location>
        <position position="124"/>
    </location>
    <ligand>
        <name>FMN</name>
        <dbReference type="ChEBI" id="CHEBI:58210"/>
    </ligand>
</feature>
<dbReference type="GO" id="GO:0070402">
    <property type="term" value="F:NADPH binding"/>
    <property type="evidence" value="ECO:0007669"/>
    <property type="project" value="UniProtKB-UniRule"/>
</dbReference>
<sequence>MDNLREVRKIDHIRQTLALEDGPQDNGFSHVHLIHNALPALNVEEIDLSLSFLGKKVNSPLLINAITGGHQSVTEINRRLAQVAARKGLALAVGSQSAGLRNPELWSSYSVVRENHPDGVIIANVNADTTVTEALRAIEVIEADGIQVHLNVAQELAMKEGDRHFRDWIKRISDLVQHSPVPVIVKEVGFGISKEVAFELLDRGVTYIDVGGAGGTNFVSIELRRQSKENRGFESWGIPTAMTLGEVIWAYQQKGIPFHEGAVIATGGIRNGWEAAKALAMGATAFGMAGSILKRLLLSVVPSQEERLIPQSSDLNGRIEAVEDYIDDFEQELLQAMVLTGSQNLQDLHGKPCIFTGRVKEWFEQREIVIQRNR</sequence>
<keyword evidence="3 11" id="KW-0285">Flavoprotein</keyword>
<dbReference type="SUPFAM" id="SSF51395">
    <property type="entry name" value="FMN-linked oxidoreductases"/>
    <property type="match status" value="1"/>
</dbReference>
<feature type="binding site" evidence="11">
    <location>
        <position position="155"/>
    </location>
    <ligand>
        <name>Mg(2+)</name>
        <dbReference type="ChEBI" id="CHEBI:18420"/>
    </ligand>
</feature>
<dbReference type="EC" id="5.3.3.2" evidence="11"/>
<comment type="cofactor">
    <cofactor evidence="11">
        <name>Mg(2+)</name>
        <dbReference type="ChEBI" id="CHEBI:18420"/>
    </cofactor>
</comment>
<gene>
    <name evidence="11 13" type="primary">fni</name>
    <name evidence="13" type="ORF">FTV88_1680</name>
</gene>
<dbReference type="KEGG" id="hcv:FTV88_1680"/>
<keyword evidence="6 11" id="KW-0460">Magnesium</keyword>
<dbReference type="OrthoDB" id="9795032at2"/>
<feature type="binding site" evidence="11">
    <location>
        <position position="95"/>
    </location>
    <ligand>
        <name>FMN</name>
        <dbReference type="ChEBI" id="CHEBI:58210"/>
    </ligand>
</feature>
<comment type="cofactor">
    <cofactor evidence="1 11">
        <name>FMN</name>
        <dbReference type="ChEBI" id="CHEBI:58210"/>
    </cofactor>
</comment>
<name>A0A5Q2N1S2_9FIRM</name>
<protein>
    <recommendedName>
        <fullName evidence="11">Isopentenyl-diphosphate delta-isomerase</fullName>
        <shortName evidence="11">IPP isomerase</shortName>
        <ecNumber evidence="11">5.3.3.2</ecNumber>
    </recommendedName>
    <alternativeName>
        <fullName evidence="11">Isopentenyl diphosphate:dimethylallyl diphosphate isomerase</fullName>
    </alternativeName>
    <alternativeName>
        <fullName evidence="11">Isopentenyl pyrophosphate isomerase</fullName>
    </alternativeName>
    <alternativeName>
        <fullName evidence="11">Type 2 isopentenyl diphosphate isomerase</fullName>
        <shortName evidence="11">IDI-2</shortName>
    </alternativeName>
</protein>
<evidence type="ECO:0000256" key="8">
    <source>
        <dbReference type="ARBA" id="ARBA00023229"/>
    </source>
</evidence>
<evidence type="ECO:0000256" key="5">
    <source>
        <dbReference type="ARBA" id="ARBA00022723"/>
    </source>
</evidence>
<comment type="cofactor">
    <cofactor evidence="11">
        <name>NADPH</name>
        <dbReference type="ChEBI" id="CHEBI:57783"/>
    </cofactor>
</comment>
<comment type="catalytic activity">
    <reaction evidence="11">
        <text>isopentenyl diphosphate = dimethylallyl diphosphate</text>
        <dbReference type="Rhea" id="RHEA:23284"/>
        <dbReference type="ChEBI" id="CHEBI:57623"/>
        <dbReference type="ChEBI" id="CHEBI:128769"/>
        <dbReference type="EC" id="5.3.3.2"/>
    </reaction>
</comment>
<dbReference type="PANTHER" id="PTHR43665">
    <property type="entry name" value="ISOPENTENYL-DIPHOSPHATE DELTA-ISOMERASE"/>
    <property type="match status" value="1"/>
</dbReference>
<evidence type="ECO:0000256" key="4">
    <source>
        <dbReference type="ARBA" id="ARBA00022643"/>
    </source>
</evidence>
<dbReference type="PIRSF" id="PIRSF003314">
    <property type="entry name" value="IPP_isomerase"/>
    <property type="match status" value="1"/>
</dbReference>
<keyword evidence="5 11" id="KW-0479">Metal-binding</keyword>
<dbReference type="RefSeq" id="WP_153725085.1">
    <property type="nucleotide sequence ID" value="NZ_CP045875.1"/>
</dbReference>
<dbReference type="GO" id="GO:0016491">
    <property type="term" value="F:oxidoreductase activity"/>
    <property type="evidence" value="ECO:0007669"/>
    <property type="project" value="InterPro"/>
</dbReference>
<evidence type="ECO:0000256" key="2">
    <source>
        <dbReference type="ARBA" id="ARBA00022490"/>
    </source>
</evidence>
<evidence type="ECO:0000256" key="1">
    <source>
        <dbReference type="ARBA" id="ARBA00001917"/>
    </source>
</evidence>
<dbReference type="GO" id="GO:0004452">
    <property type="term" value="F:isopentenyl-diphosphate delta-isomerase activity"/>
    <property type="evidence" value="ECO:0007669"/>
    <property type="project" value="UniProtKB-UniRule"/>
</dbReference>
<dbReference type="InterPro" id="IPR011179">
    <property type="entry name" value="IPdP_isomerase"/>
</dbReference>
<organism evidence="13 14">
    <name type="scientific">Heliorestis convoluta</name>
    <dbReference type="NCBI Taxonomy" id="356322"/>
    <lineage>
        <taxon>Bacteria</taxon>
        <taxon>Bacillati</taxon>
        <taxon>Bacillota</taxon>
        <taxon>Clostridia</taxon>
        <taxon>Eubacteriales</taxon>
        <taxon>Heliobacteriaceae</taxon>
        <taxon>Heliorestis</taxon>
    </lineage>
</organism>
<dbReference type="NCBIfam" id="TIGR02151">
    <property type="entry name" value="IPP_isom_2"/>
    <property type="match status" value="1"/>
</dbReference>
<comment type="subunit">
    <text evidence="10 11">Homooctamer. Dimer of tetramers.</text>
</comment>
<evidence type="ECO:0000256" key="10">
    <source>
        <dbReference type="ARBA" id="ARBA00025810"/>
    </source>
</evidence>
<dbReference type="GO" id="GO:0010181">
    <property type="term" value="F:FMN binding"/>
    <property type="evidence" value="ECO:0007669"/>
    <property type="project" value="UniProtKB-UniRule"/>
</dbReference>
<dbReference type="HAMAP" id="MF_00354">
    <property type="entry name" value="Idi_2"/>
    <property type="match status" value="1"/>
</dbReference>
<evidence type="ECO:0000259" key="12">
    <source>
        <dbReference type="Pfam" id="PF01070"/>
    </source>
</evidence>
<feature type="binding site" evidence="11">
    <location>
        <position position="186"/>
    </location>
    <ligand>
        <name>FMN</name>
        <dbReference type="ChEBI" id="CHEBI:58210"/>
    </ligand>
</feature>
<keyword evidence="7 11" id="KW-0521">NADP</keyword>
<dbReference type="EMBL" id="CP045875">
    <property type="protein sequence ID" value="QGG47779.1"/>
    <property type="molecule type" value="Genomic_DNA"/>
</dbReference>
<keyword evidence="8 11" id="KW-0414">Isoprene biosynthesis</keyword>
<dbReference type="GO" id="GO:0008299">
    <property type="term" value="P:isoprenoid biosynthetic process"/>
    <property type="evidence" value="ECO:0007669"/>
    <property type="project" value="UniProtKB-UniRule"/>
</dbReference>
<dbReference type="Gene3D" id="3.20.20.70">
    <property type="entry name" value="Aldolase class I"/>
    <property type="match status" value="1"/>
</dbReference>
<evidence type="ECO:0000256" key="11">
    <source>
        <dbReference type="HAMAP-Rule" id="MF_00354"/>
    </source>
</evidence>
<feature type="binding site" evidence="11">
    <location>
        <position position="154"/>
    </location>
    <ligand>
        <name>substrate</name>
    </ligand>
</feature>
<feature type="binding site" evidence="11">
    <location>
        <begin position="8"/>
        <end position="9"/>
    </location>
    <ligand>
        <name>substrate</name>
    </ligand>
</feature>
<accession>A0A5Q2N1S2</accession>
<feature type="binding site" evidence="11">
    <location>
        <begin position="65"/>
        <end position="67"/>
    </location>
    <ligand>
        <name>FMN</name>
        <dbReference type="ChEBI" id="CHEBI:58210"/>
    </ligand>
</feature>
<keyword evidence="9 11" id="KW-0413">Isomerase</keyword>
<evidence type="ECO:0000256" key="3">
    <source>
        <dbReference type="ARBA" id="ARBA00022630"/>
    </source>
</evidence>
<evidence type="ECO:0000313" key="13">
    <source>
        <dbReference type="EMBL" id="QGG47779.1"/>
    </source>
</evidence>
<evidence type="ECO:0000256" key="9">
    <source>
        <dbReference type="ARBA" id="ARBA00023235"/>
    </source>
</evidence>
<dbReference type="InterPro" id="IPR000262">
    <property type="entry name" value="FMN-dep_DH"/>
</dbReference>
<dbReference type="PANTHER" id="PTHR43665:SF1">
    <property type="entry name" value="ISOPENTENYL-DIPHOSPHATE DELTA-ISOMERASE"/>
    <property type="match status" value="1"/>
</dbReference>
<feature type="binding site" evidence="11">
    <location>
        <begin position="268"/>
        <end position="270"/>
    </location>
    <ligand>
        <name>FMN</name>
        <dbReference type="ChEBI" id="CHEBI:58210"/>
    </ligand>
</feature>
<comment type="function">
    <text evidence="11">Involved in the biosynthesis of isoprenoids. Catalyzes the 1,3-allylic rearrangement of the homoallylic substrate isopentenyl (IPP) to its allylic isomer, dimethylallyl diphosphate (DMAPP).</text>
</comment>
<proteinExistence type="inferred from homology"/>
<comment type="similarity">
    <text evidence="11">Belongs to the IPP isomerase type 2 family.</text>
</comment>
<keyword evidence="14" id="KW-1185">Reference proteome</keyword>
<feature type="binding site" evidence="11">
    <location>
        <begin position="289"/>
        <end position="290"/>
    </location>
    <ligand>
        <name>FMN</name>
        <dbReference type="ChEBI" id="CHEBI:58210"/>
    </ligand>
</feature>
<evidence type="ECO:0000313" key="14">
    <source>
        <dbReference type="Proteomes" id="UP000366051"/>
    </source>
</evidence>
<feature type="domain" description="FMN-dependent dehydrogenase" evidence="12">
    <location>
        <begin position="167"/>
        <end position="292"/>
    </location>
</feature>
<dbReference type="InterPro" id="IPR013785">
    <property type="entry name" value="Aldolase_TIM"/>
</dbReference>
<comment type="subcellular location">
    <subcellularLocation>
        <location evidence="11">Cytoplasm</location>
    </subcellularLocation>
</comment>
<evidence type="ECO:0000256" key="7">
    <source>
        <dbReference type="ARBA" id="ARBA00022857"/>
    </source>
</evidence>
<keyword evidence="4 11" id="KW-0288">FMN</keyword>
<dbReference type="AlphaFoldDB" id="A0A5Q2N1S2"/>
<feature type="binding site" evidence="11">
    <location>
        <position position="216"/>
    </location>
    <ligand>
        <name>FMN</name>
        <dbReference type="ChEBI" id="CHEBI:58210"/>
    </ligand>
</feature>
<evidence type="ECO:0000256" key="6">
    <source>
        <dbReference type="ARBA" id="ARBA00022842"/>
    </source>
</evidence>
<keyword evidence="2 11" id="KW-0963">Cytoplasm</keyword>
<dbReference type="Proteomes" id="UP000366051">
    <property type="component" value="Chromosome"/>
</dbReference>
<dbReference type="GO" id="GO:0000287">
    <property type="term" value="F:magnesium ion binding"/>
    <property type="evidence" value="ECO:0007669"/>
    <property type="project" value="UniProtKB-UniRule"/>
</dbReference>
<dbReference type="GO" id="GO:0005737">
    <property type="term" value="C:cytoplasm"/>
    <property type="evidence" value="ECO:0007669"/>
    <property type="project" value="UniProtKB-SubCell"/>
</dbReference>